<keyword evidence="7" id="KW-1185">Reference proteome</keyword>
<evidence type="ECO:0000256" key="3">
    <source>
        <dbReference type="ARBA" id="ARBA00022679"/>
    </source>
</evidence>
<dbReference type="InterPro" id="IPR001227">
    <property type="entry name" value="Ac_transferase_dom_sf"/>
</dbReference>
<name>A0ABZ2LKL9_9BACT</name>
<dbReference type="InterPro" id="IPR050091">
    <property type="entry name" value="PKS_NRPS_Biosynth_Enz"/>
</dbReference>
<dbReference type="InterPro" id="IPR009081">
    <property type="entry name" value="PP-bd_ACP"/>
</dbReference>
<proteinExistence type="predicted"/>
<dbReference type="InterPro" id="IPR036736">
    <property type="entry name" value="ACP-like_sf"/>
</dbReference>
<dbReference type="SMART" id="SM00823">
    <property type="entry name" value="PKS_PP"/>
    <property type="match status" value="1"/>
</dbReference>
<dbReference type="Gene3D" id="3.40.366.10">
    <property type="entry name" value="Malonyl-Coenzyme A Acyl Carrier Protein, domain 2"/>
    <property type="match status" value="1"/>
</dbReference>
<dbReference type="SMART" id="SM00827">
    <property type="entry name" value="PKS_AT"/>
    <property type="match status" value="1"/>
</dbReference>
<dbReference type="Gene3D" id="6.10.140.1830">
    <property type="match status" value="1"/>
</dbReference>
<dbReference type="SUPFAM" id="SSF55048">
    <property type="entry name" value="Probable ACP-binding domain of malonyl-CoA ACP transacylase"/>
    <property type="match status" value="1"/>
</dbReference>
<dbReference type="SUPFAM" id="SSF47336">
    <property type="entry name" value="ACP-like"/>
    <property type="match status" value="1"/>
</dbReference>
<feature type="domain" description="Carrier" evidence="4">
    <location>
        <begin position="1009"/>
        <end position="1084"/>
    </location>
</feature>
<feature type="domain" description="Ketosynthase family 3 (KS3)" evidence="5">
    <location>
        <begin position="35"/>
        <end position="461"/>
    </location>
</feature>
<dbReference type="PROSITE" id="PS00606">
    <property type="entry name" value="KS3_1"/>
    <property type="match status" value="1"/>
</dbReference>
<keyword evidence="2" id="KW-0597">Phosphoprotein</keyword>
<dbReference type="SUPFAM" id="SSF53901">
    <property type="entry name" value="Thiolase-like"/>
    <property type="match status" value="1"/>
</dbReference>
<dbReference type="InterPro" id="IPR020841">
    <property type="entry name" value="PKS_Beta-ketoAc_synthase_dom"/>
</dbReference>
<dbReference type="EMBL" id="CP089983">
    <property type="protein sequence ID" value="WXB09387.1"/>
    <property type="molecule type" value="Genomic_DNA"/>
</dbReference>
<evidence type="ECO:0000256" key="2">
    <source>
        <dbReference type="ARBA" id="ARBA00022553"/>
    </source>
</evidence>
<dbReference type="Pfam" id="PF00109">
    <property type="entry name" value="ketoacyl-synt"/>
    <property type="match status" value="1"/>
</dbReference>
<dbReference type="PANTHER" id="PTHR43775:SF51">
    <property type="entry name" value="INACTIVE PHENOLPHTHIOCEROL SYNTHESIS POLYKETIDE SYNTHASE TYPE I PKS1-RELATED"/>
    <property type="match status" value="1"/>
</dbReference>
<dbReference type="InterPro" id="IPR018201">
    <property type="entry name" value="Ketoacyl_synth_AS"/>
</dbReference>
<evidence type="ECO:0000313" key="7">
    <source>
        <dbReference type="Proteomes" id="UP001374803"/>
    </source>
</evidence>
<dbReference type="CDD" id="cd00833">
    <property type="entry name" value="PKS"/>
    <property type="match status" value="1"/>
</dbReference>
<dbReference type="Pfam" id="PF00550">
    <property type="entry name" value="PP-binding"/>
    <property type="match status" value="1"/>
</dbReference>
<dbReference type="InterPro" id="IPR020806">
    <property type="entry name" value="PKS_PP-bd"/>
</dbReference>
<dbReference type="InterPro" id="IPR016036">
    <property type="entry name" value="Malonyl_transacylase_ACP-bd"/>
</dbReference>
<dbReference type="InterPro" id="IPR016035">
    <property type="entry name" value="Acyl_Trfase/lysoPLipase"/>
</dbReference>
<dbReference type="InterPro" id="IPR014031">
    <property type="entry name" value="Ketoacyl_synth_C"/>
</dbReference>
<dbReference type="PROSITE" id="PS52004">
    <property type="entry name" value="KS3_2"/>
    <property type="match status" value="1"/>
</dbReference>
<dbReference type="SMART" id="SM00825">
    <property type="entry name" value="PKS_KS"/>
    <property type="match status" value="1"/>
</dbReference>
<gene>
    <name evidence="6" type="ORF">LVJ94_19415</name>
</gene>
<sequence>MSSTREEKLADYLKRLTHELHASETRVRKLEGKSREPIAIVAIGCRYPGGVRSPEDLWELLREGRDVISTFPENRGWNVDALYDPDPDTRGKSYTRQGGFLHDADLFDAGFFGISPREALTTDPQQRLLLETSWEAFERAGIDPVSLRASQTGVFVGAMYNEYGARVLQAADDLEGHIVIGTSPSVASGRIAYTFGLHGPTVTVDTACSSSMVAIHLACQALRQDECALALAGGVTVMATPGGFVAFSRQRALAPDGRCKSFAAEADGAAWSEGAGMLLLERLSDAQRQGHPVLAVIRGSAVNQDGKSQGLTAPNGPAQERVILQALQNAGLSAKDVGAVEAHGTGTTLGDPIEAHALLATYGKAHSDDAPLWLGSLKSNLGHPQAAAGVGGVIKMVLALQHGLLPKTLHAGNASPHIDWSRGAVRLLTEARPWEPMGQSRRAGISSFGMSGTNVHVIVEEAPRVSSPADPELASVPALVPVLLSAKSERALLAQAVRLREHLVAHSELALVDVAYSLATTRAHFEHRAVVLVRDRAELLAALESVTDHPNTVVGRSRTGRKLGVLFTGQGSQQAGMGRALYEAFPSFRDALDAVFAHIDPHLERPLREILFAAQGSRDAALIDETRYTQPALFALEVALFRLLEAWGVEPKLLLGHSIGELAAAHVSGVLNLPDACTLVAARARLMQALPGNGAMVVVQATESEVEEVLARLGEGTAVIAALNAPSATVLSGDEDAVLEVAAEFSALGRMTRRLRVSHAFHSPHMDGMLEPFERMAQGLDFQPARIPVVSNLTGARATDEELGSPAYWVRHVRHAVRFVDGLRTLLAEDISVFLELGPHGVLSALGQDAVAKDDLGRVFLPALRRGRDDAASWLGALGGLHANGIHVDWNAFFAPYAPRRVSLPTYAFQREHFWLHMPATPDEAPPVRDFWTAIEDANLDAVARALNLDDAAARASLEALLPALATFSRAARPRPAAIVTDVASPAAEVEQPTLQLHARPPLATPYVAPAGEIECVLAEAWGQILGIREVGVEDDFFDLGGNSLIAGQVLARLKEAFPVQIRFDLFFANRTIAALAPRVEELLIAALDELPDAEVERLLAS</sequence>
<evidence type="ECO:0000259" key="4">
    <source>
        <dbReference type="PROSITE" id="PS50075"/>
    </source>
</evidence>
<dbReference type="SUPFAM" id="SSF52151">
    <property type="entry name" value="FabD/lysophospholipase-like"/>
    <property type="match status" value="1"/>
</dbReference>
<dbReference type="InterPro" id="IPR014043">
    <property type="entry name" value="Acyl_transferase_dom"/>
</dbReference>
<keyword evidence="3" id="KW-0808">Transferase</keyword>
<evidence type="ECO:0000256" key="1">
    <source>
        <dbReference type="ARBA" id="ARBA00022450"/>
    </source>
</evidence>
<dbReference type="InterPro" id="IPR032821">
    <property type="entry name" value="PKS_assoc"/>
</dbReference>
<dbReference type="InterPro" id="IPR041618">
    <property type="entry name" value="PKS_DE"/>
</dbReference>
<dbReference type="Gene3D" id="1.10.1200.10">
    <property type="entry name" value="ACP-like"/>
    <property type="match status" value="1"/>
</dbReference>
<dbReference type="Pfam" id="PF18369">
    <property type="entry name" value="PKS_DE"/>
    <property type="match status" value="1"/>
</dbReference>
<keyword evidence="6" id="KW-0012">Acyltransferase</keyword>
<accession>A0ABZ2LKL9</accession>
<dbReference type="RefSeq" id="WP_394839060.1">
    <property type="nucleotide sequence ID" value="NZ_CP089929.1"/>
</dbReference>
<dbReference type="PROSITE" id="PS50075">
    <property type="entry name" value="CARRIER"/>
    <property type="match status" value="1"/>
</dbReference>
<dbReference type="Pfam" id="PF16197">
    <property type="entry name" value="KAsynt_C_assoc"/>
    <property type="match status" value="1"/>
</dbReference>
<protein>
    <submittedName>
        <fullName evidence="6">Acyltransferase domain-containing protein</fullName>
    </submittedName>
</protein>
<dbReference type="Gene3D" id="3.40.47.10">
    <property type="match status" value="1"/>
</dbReference>
<dbReference type="Gene3D" id="3.30.70.3290">
    <property type="match status" value="1"/>
</dbReference>
<dbReference type="InterPro" id="IPR016039">
    <property type="entry name" value="Thiolase-like"/>
</dbReference>
<evidence type="ECO:0000259" key="5">
    <source>
        <dbReference type="PROSITE" id="PS52004"/>
    </source>
</evidence>
<evidence type="ECO:0000313" key="6">
    <source>
        <dbReference type="EMBL" id="WXB09387.1"/>
    </source>
</evidence>
<dbReference type="PANTHER" id="PTHR43775">
    <property type="entry name" value="FATTY ACID SYNTHASE"/>
    <property type="match status" value="1"/>
</dbReference>
<dbReference type="Pfam" id="PF00698">
    <property type="entry name" value="Acyl_transf_1"/>
    <property type="match status" value="1"/>
</dbReference>
<organism evidence="6 7">
    <name type="scientific">Pendulispora rubella</name>
    <dbReference type="NCBI Taxonomy" id="2741070"/>
    <lineage>
        <taxon>Bacteria</taxon>
        <taxon>Pseudomonadati</taxon>
        <taxon>Myxococcota</taxon>
        <taxon>Myxococcia</taxon>
        <taxon>Myxococcales</taxon>
        <taxon>Sorangiineae</taxon>
        <taxon>Pendulisporaceae</taxon>
        <taxon>Pendulispora</taxon>
    </lineage>
</organism>
<keyword evidence="1" id="KW-0596">Phosphopantetheine</keyword>
<dbReference type="InterPro" id="IPR014030">
    <property type="entry name" value="Ketoacyl_synth_N"/>
</dbReference>
<dbReference type="Proteomes" id="UP001374803">
    <property type="component" value="Chromosome"/>
</dbReference>
<reference evidence="6" key="1">
    <citation type="submission" date="2021-12" db="EMBL/GenBank/DDBJ databases">
        <title>Discovery of the Pendulisporaceae a myxobacterial family with distinct sporulation behavior and unique specialized metabolism.</title>
        <authorList>
            <person name="Garcia R."/>
            <person name="Popoff A."/>
            <person name="Bader C.D."/>
            <person name="Loehr J."/>
            <person name="Walesch S."/>
            <person name="Walt C."/>
            <person name="Boldt J."/>
            <person name="Bunk B."/>
            <person name="Haeckl F.J.F.P.J."/>
            <person name="Gunesch A.P."/>
            <person name="Birkelbach J."/>
            <person name="Nuebel U."/>
            <person name="Pietschmann T."/>
            <person name="Bach T."/>
            <person name="Mueller R."/>
        </authorList>
    </citation>
    <scope>NUCLEOTIDE SEQUENCE</scope>
    <source>
        <strain evidence="6">MSr11367</strain>
    </source>
</reference>
<dbReference type="GO" id="GO:0016746">
    <property type="term" value="F:acyltransferase activity"/>
    <property type="evidence" value="ECO:0007669"/>
    <property type="project" value="UniProtKB-KW"/>
</dbReference>
<dbReference type="Pfam" id="PF02801">
    <property type="entry name" value="Ketoacyl-synt_C"/>
    <property type="match status" value="1"/>
</dbReference>